<evidence type="ECO:0000313" key="1">
    <source>
        <dbReference type="Proteomes" id="UP000095283"/>
    </source>
</evidence>
<dbReference type="AlphaFoldDB" id="A0A1I7W6T3"/>
<organism evidence="1 2">
    <name type="scientific">Heterorhabditis bacteriophora</name>
    <name type="common">Entomopathogenic nematode worm</name>
    <dbReference type="NCBI Taxonomy" id="37862"/>
    <lineage>
        <taxon>Eukaryota</taxon>
        <taxon>Metazoa</taxon>
        <taxon>Ecdysozoa</taxon>
        <taxon>Nematoda</taxon>
        <taxon>Chromadorea</taxon>
        <taxon>Rhabditida</taxon>
        <taxon>Rhabditina</taxon>
        <taxon>Rhabditomorpha</taxon>
        <taxon>Strongyloidea</taxon>
        <taxon>Heterorhabditidae</taxon>
        <taxon>Heterorhabditis</taxon>
    </lineage>
</organism>
<reference evidence="2" key="1">
    <citation type="submission" date="2016-11" db="UniProtKB">
        <authorList>
            <consortium name="WormBaseParasite"/>
        </authorList>
    </citation>
    <scope>IDENTIFICATION</scope>
</reference>
<keyword evidence="1" id="KW-1185">Reference proteome</keyword>
<dbReference type="Proteomes" id="UP000095283">
    <property type="component" value="Unplaced"/>
</dbReference>
<proteinExistence type="predicted"/>
<dbReference type="WBParaSite" id="Hba_00348">
    <property type="protein sequence ID" value="Hba_00348"/>
    <property type="gene ID" value="Hba_00348"/>
</dbReference>
<name>A0A1I7W6T3_HETBA</name>
<protein>
    <submittedName>
        <fullName evidence="2">Uncharacterized protein</fullName>
    </submittedName>
</protein>
<accession>A0A1I7W6T3</accession>
<sequence length="26" mass="2964">MQVFDNSRIIKDDSRTCSCDPVLSAY</sequence>
<evidence type="ECO:0000313" key="2">
    <source>
        <dbReference type="WBParaSite" id="Hba_00348"/>
    </source>
</evidence>